<reference evidence="3" key="2">
    <citation type="journal article" date="2022" name="Elife">
        <title>Obligate sexual reproduction of a homothallic fungus closely related to the Cryptococcus pathogenic species complex.</title>
        <authorList>
            <person name="Passer A.R."/>
            <person name="Clancey S.A."/>
            <person name="Shea T."/>
            <person name="David-Palma M."/>
            <person name="Averette A.F."/>
            <person name="Boekhout T."/>
            <person name="Porcel B.M."/>
            <person name="Nowrousian M."/>
            <person name="Cuomo C.A."/>
            <person name="Sun S."/>
            <person name="Heitman J."/>
            <person name="Coelho M.A."/>
        </authorList>
    </citation>
    <scope>NUCLEOTIDE SEQUENCE</scope>
    <source>
        <strain evidence="3">CBS 7841</strain>
    </source>
</reference>
<feature type="compositionally biased region" description="Basic and acidic residues" evidence="1">
    <location>
        <begin position="177"/>
        <end position="223"/>
    </location>
</feature>
<evidence type="ECO:0000313" key="3">
    <source>
        <dbReference type="EMBL" id="WVN85401.1"/>
    </source>
</evidence>
<name>A0AAJ8JND8_9TREE</name>
<feature type="compositionally biased region" description="Basic and acidic residues" evidence="1">
    <location>
        <begin position="119"/>
        <end position="129"/>
    </location>
</feature>
<evidence type="ECO:0000256" key="1">
    <source>
        <dbReference type="SAM" id="MobiDB-lite"/>
    </source>
</evidence>
<gene>
    <name evidence="3" type="ORF">L203_100547</name>
</gene>
<evidence type="ECO:0000313" key="4">
    <source>
        <dbReference type="Proteomes" id="UP000094043"/>
    </source>
</evidence>
<reference evidence="3" key="1">
    <citation type="submission" date="2016-06" db="EMBL/GenBank/DDBJ databases">
        <authorList>
            <person name="Cuomo C."/>
            <person name="Litvintseva A."/>
            <person name="Heitman J."/>
            <person name="Chen Y."/>
            <person name="Sun S."/>
            <person name="Springer D."/>
            <person name="Dromer F."/>
            <person name="Young S."/>
            <person name="Zeng Q."/>
            <person name="Chapman S."/>
            <person name="Gujja S."/>
            <person name="Saif S."/>
            <person name="Birren B."/>
        </authorList>
    </citation>
    <scope>NUCLEOTIDE SEQUENCE</scope>
    <source>
        <strain evidence="3">CBS 7841</strain>
    </source>
</reference>
<dbReference type="GeneID" id="91084763"/>
<dbReference type="PANTHER" id="PTHR22093">
    <property type="entry name" value="LEUKOCYTE RECEPTOR CLUSTER LRC MEMBER 1"/>
    <property type="match status" value="1"/>
</dbReference>
<feature type="compositionally biased region" description="Basic and acidic residues" evidence="1">
    <location>
        <begin position="258"/>
        <end position="267"/>
    </location>
</feature>
<proteinExistence type="predicted"/>
<feature type="region of interest" description="Disordered" evidence="1">
    <location>
        <begin position="40"/>
        <end position="132"/>
    </location>
</feature>
<dbReference type="EMBL" id="CP143784">
    <property type="protein sequence ID" value="WVN85401.1"/>
    <property type="molecule type" value="Genomic_DNA"/>
</dbReference>
<dbReference type="KEGG" id="cdep:91084763"/>
<dbReference type="AlphaFoldDB" id="A0AAJ8JND8"/>
<dbReference type="RefSeq" id="XP_066066102.1">
    <property type="nucleotide sequence ID" value="XM_066210005.1"/>
</dbReference>
<sequence length="316" mass="37243">MPRLQILQHKSYHPYLEKNKQRVREDEARAREEELAIEQKRINNEAENRLNLLRRRANSPTFQEDDNLPSTSAHRDDRVSSLLERHHKQKAREERKERKQKERLDFDFPSETMRRNKGKEREQSNHDDIDWTQDGHINLFADVERENAARDPSTTVAELAKVKKDQEKDPFTVYLARPDRETKPWYTDKEMRQFKDRELGEEAEGRRARDRRKDARSKIRNDPLTDINSQLSSHPSKTSHRRVSSHNPPPPDPQTARKAREQSERQRALALIAKSKQTIGSAWDSTPSTVSGGGTWAEDFERAKDKAGRRFYQSRY</sequence>
<accession>A0AAJ8JND8</accession>
<feature type="compositionally biased region" description="Polar residues" evidence="1">
    <location>
        <begin position="275"/>
        <end position="290"/>
    </location>
</feature>
<reference evidence="3" key="3">
    <citation type="submission" date="2024-01" db="EMBL/GenBank/DDBJ databases">
        <authorList>
            <person name="Coelho M.A."/>
            <person name="David-Palma M."/>
            <person name="Shea T."/>
            <person name="Sun S."/>
            <person name="Cuomo C.A."/>
            <person name="Heitman J."/>
        </authorList>
    </citation>
    <scope>NUCLEOTIDE SEQUENCE</scope>
    <source>
        <strain evidence="3">CBS 7841</strain>
    </source>
</reference>
<protein>
    <recommendedName>
        <fullName evidence="2">CBF1-interacting co-repressor CIR N-terminal domain-containing protein</fullName>
    </recommendedName>
</protein>
<feature type="compositionally biased region" description="Polar residues" evidence="1">
    <location>
        <begin position="226"/>
        <end position="236"/>
    </location>
</feature>
<dbReference type="InterPro" id="IPR039875">
    <property type="entry name" value="LENG1-like"/>
</dbReference>
<dbReference type="SMART" id="SM01083">
    <property type="entry name" value="Cir_N"/>
    <property type="match status" value="1"/>
</dbReference>
<evidence type="ECO:0000259" key="2">
    <source>
        <dbReference type="SMART" id="SM01083"/>
    </source>
</evidence>
<organism evidence="3 4">
    <name type="scientific">Cryptococcus depauperatus CBS 7841</name>
    <dbReference type="NCBI Taxonomy" id="1295531"/>
    <lineage>
        <taxon>Eukaryota</taxon>
        <taxon>Fungi</taxon>
        <taxon>Dikarya</taxon>
        <taxon>Basidiomycota</taxon>
        <taxon>Agaricomycotina</taxon>
        <taxon>Tremellomycetes</taxon>
        <taxon>Tremellales</taxon>
        <taxon>Cryptococcaceae</taxon>
        <taxon>Cryptococcus</taxon>
    </lineage>
</organism>
<feature type="region of interest" description="Disordered" evidence="1">
    <location>
        <begin position="173"/>
        <end position="295"/>
    </location>
</feature>
<feature type="domain" description="CBF1-interacting co-repressor CIR N-terminal" evidence="2">
    <location>
        <begin position="11"/>
        <end position="47"/>
    </location>
</feature>
<feature type="compositionally biased region" description="Basic and acidic residues" evidence="1">
    <location>
        <begin position="91"/>
        <end position="106"/>
    </location>
</feature>
<dbReference type="PANTHER" id="PTHR22093:SF0">
    <property type="entry name" value="LEUKOCYTE RECEPTOR CLUSTER MEMBER 1"/>
    <property type="match status" value="1"/>
</dbReference>
<keyword evidence="4" id="KW-1185">Reference proteome</keyword>
<dbReference type="InterPro" id="IPR019339">
    <property type="entry name" value="CIR_N_dom"/>
</dbReference>
<dbReference type="Proteomes" id="UP000094043">
    <property type="component" value="Chromosome 1"/>
</dbReference>